<dbReference type="PANTHER" id="PTHR39328">
    <property type="entry name" value="BLL2871 PROTEIN"/>
    <property type="match status" value="1"/>
</dbReference>
<comment type="caution">
    <text evidence="1">The sequence shown here is derived from an EMBL/GenBank/DDBJ whole genome shotgun (WGS) entry which is preliminary data.</text>
</comment>
<dbReference type="AlphaFoldDB" id="A0A0P7GSI9"/>
<sequence length="231" mass="24503">MAVTISIAARDPESSQYGVAVASAFPAVGAVCPWVSADGAVVTQSWDAGADYGESLRYLLGRGFSLPTAAEALIAGRDGSVGLQLHGIDAAGNTYAHTGEKCVDHADHFTAEEYTVAGDLLASPDVIDAVAAAFERASGRFTDRLLTALEASESAGGDKRGDNLSAAVLVYGEPAKLYHNLRVDTPGQPIADLREAYESALETERGMDDEKMQTFWGDDVPETIRQYPIRY</sequence>
<accession>A0A0P7GSI9</accession>
<dbReference type="InterPro" id="IPR029055">
    <property type="entry name" value="Ntn_hydrolases_N"/>
</dbReference>
<organism evidence="1 2">
    <name type="scientific">Halolamina pelagica</name>
    <dbReference type="NCBI Taxonomy" id="699431"/>
    <lineage>
        <taxon>Archaea</taxon>
        <taxon>Methanobacteriati</taxon>
        <taxon>Methanobacteriota</taxon>
        <taxon>Stenosarchaea group</taxon>
        <taxon>Halobacteria</taxon>
        <taxon>Halobacteriales</taxon>
        <taxon>Haloferacaceae</taxon>
    </lineage>
</organism>
<dbReference type="PANTHER" id="PTHR39328:SF1">
    <property type="entry name" value="BLL2871 PROTEIN"/>
    <property type="match status" value="1"/>
</dbReference>
<evidence type="ECO:0000313" key="2">
    <source>
        <dbReference type="Proteomes" id="UP000050535"/>
    </source>
</evidence>
<dbReference type="Pfam" id="PF06267">
    <property type="entry name" value="DUF1028"/>
    <property type="match status" value="1"/>
</dbReference>
<evidence type="ECO:0008006" key="3">
    <source>
        <dbReference type="Google" id="ProtNLM"/>
    </source>
</evidence>
<dbReference type="Proteomes" id="UP000050535">
    <property type="component" value="Unassembled WGS sequence"/>
</dbReference>
<dbReference type="SUPFAM" id="SSF56235">
    <property type="entry name" value="N-terminal nucleophile aminohydrolases (Ntn hydrolases)"/>
    <property type="match status" value="1"/>
</dbReference>
<gene>
    <name evidence="1" type="ORF">SY89_02650</name>
</gene>
<keyword evidence="2" id="KW-1185">Reference proteome</keyword>
<dbReference type="Gene3D" id="3.60.20.10">
    <property type="entry name" value="Glutamine Phosphoribosylpyrophosphate, subunit 1, domain 1"/>
    <property type="match status" value="1"/>
</dbReference>
<reference evidence="2" key="1">
    <citation type="submission" date="2013-11" db="EMBL/GenBank/DDBJ databases">
        <authorList>
            <person name="Hoang H.T."/>
            <person name="Killian M.L."/>
            <person name="Madson D.M."/>
            <person name="Arruda P.H.E."/>
            <person name="Sun D."/>
            <person name="Schwartz K.J."/>
            <person name="Yoon K."/>
        </authorList>
    </citation>
    <scope>NUCLEOTIDE SEQUENCE [LARGE SCALE GENOMIC DNA]</scope>
    <source>
        <strain evidence="2">CDK2</strain>
    </source>
</reference>
<dbReference type="InterPro" id="IPR010430">
    <property type="entry name" value="DUF1028"/>
</dbReference>
<name>A0A0P7GSI9_9EURY</name>
<proteinExistence type="predicted"/>
<evidence type="ECO:0000313" key="1">
    <source>
        <dbReference type="EMBL" id="KPN31893.1"/>
    </source>
</evidence>
<protein>
    <recommendedName>
        <fullName evidence="3">DUF1028 domain-containing protein</fullName>
    </recommendedName>
</protein>
<dbReference type="EMBL" id="LGUC01000001">
    <property type="protein sequence ID" value="KPN31893.1"/>
    <property type="molecule type" value="Genomic_DNA"/>
</dbReference>